<organism evidence="1 2">
    <name type="scientific">Methanospirillum stamsii</name>
    <dbReference type="NCBI Taxonomy" id="1277351"/>
    <lineage>
        <taxon>Archaea</taxon>
        <taxon>Methanobacteriati</taxon>
        <taxon>Methanobacteriota</taxon>
        <taxon>Stenosarchaea group</taxon>
        <taxon>Methanomicrobia</taxon>
        <taxon>Methanomicrobiales</taxon>
        <taxon>Methanospirillaceae</taxon>
        <taxon>Methanospirillum</taxon>
    </lineage>
</organism>
<evidence type="ECO:0000313" key="1">
    <source>
        <dbReference type="EMBL" id="PWR75696.1"/>
    </source>
</evidence>
<keyword evidence="2" id="KW-1185">Reference proteome</keyword>
<proteinExistence type="predicted"/>
<accession>A0A2V2NDN0</accession>
<dbReference type="PANTHER" id="PTHR42146">
    <property type="entry name" value="3',5'-CYCLIC-NUCLEOTIDE PHOSPHODIESTERASE"/>
    <property type="match status" value="1"/>
</dbReference>
<dbReference type="SUPFAM" id="SSF64182">
    <property type="entry name" value="DHH phosphoesterases"/>
    <property type="match status" value="1"/>
</dbReference>
<dbReference type="EMBL" id="QGMZ01000008">
    <property type="protein sequence ID" value="PWR75696.1"/>
    <property type="molecule type" value="Genomic_DNA"/>
</dbReference>
<dbReference type="OrthoDB" id="18016at2157"/>
<protein>
    <submittedName>
        <fullName evidence="1">Phosphoesterase</fullName>
    </submittedName>
</protein>
<name>A0A2V2NDN0_9EURY</name>
<dbReference type="GeneID" id="97609465"/>
<dbReference type="Gene3D" id="3.10.310.30">
    <property type="match status" value="1"/>
</dbReference>
<dbReference type="InterPro" id="IPR052968">
    <property type="entry name" value="Nucleotide_metab_enz"/>
</dbReference>
<reference evidence="1 2" key="1">
    <citation type="submission" date="2018-05" db="EMBL/GenBank/DDBJ databases">
        <title>Draft genome of Methanospirillum stamsii Pt1.</title>
        <authorList>
            <person name="Dueholm M.S."/>
            <person name="Nielsen P.H."/>
            <person name="Bakmann L.F."/>
            <person name="Otzen D.E."/>
        </authorList>
    </citation>
    <scope>NUCLEOTIDE SEQUENCE [LARGE SCALE GENOMIC DNA]</scope>
    <source>
        <strain evidence="1 2">Pt1</strain>
    </source>
</reference>
<dbReference type="Proteomes" id="UP000245934">
    <property type="component" value="Unassembled WGS sequence"/>
</dbReference>
<comment type="caution">
    <text evidence="1">The sequence shown here is derived from an EMBL/GenBank/DDBJ whole genome shotgun (WGS) entry which is preliminary data.</text>
</comment>
<dbReference type="PANTHER" id="PTHR42146:SF1">
    <property type="entry name" value="OLIGORIBONUCLEASE NRNB"/>
    <property type="match status" value="1"/>
</dbReference>
<evidence type="ECO:0000313" key="2">
    <source>
        <dbReference type="Proteomes" id="UP000245934"/>
    </source>
</evidence>
<gene>
    <name evidence="1" type="ORF">DLD82_03695</name>
</gene>
<dbReference type="InterPro" id="IPR038763">
    <property type="entry name" value="DHH_sf"/>
</dbReference>
<dbReference type="AlphaFoldDB" id="A0A2V2NDN0"/>
<sequence>MFFRKRSAQPDIAKITADIALRTAKVVHLTHNDFDAVGADAVHRIRYRNEGVHTIFSSVGKFPIYLELFTQIAGNGDTLSISDLSYRRGLESHLRKIRQKGWRIEWRDHHRWHEDEIGLVKSIVDHLHIDTGRCACGICASDLTPDDIITQEIALVVCDYDLWKHQDPRSGVLGLVLQRHKNREHVRDMLMLGVFDDKLIRSEYEDIMREMNRVMERTKKAASILGSRYRTIVTPMYGYPSETAAYLRKELGSDIEVLVSKSGKFSIRSVPPISHKIAREFGGGGHPNAAGGFFNFTLKDKILLFLLKRNRWFTKIARYADTIEK</sequence>
<dbReference type="RefSeq" id="WP_109939761.1">
    <property type="nucleotide sequence ID" value="NZ_CP176366.1"/>
</dbReference>